<name>A0A4R4ZTP1_9ACTN</name>
<evidence type="ECO:0000256" key="1">
    <source>
        <dbReference type="SAM" id="MobiDB-lite"/>
    </source>
</evidence>
<comment type="caution">
    <text evidence="3">The sequence shown here is derived from an EMBL/GenBank/DDBJ whole genome shotgun (WGS) entry which is preliminary data.</text>
</comment>
<feature type="domain" description="DUF6801" evidence="2">
    <location>
        <begin position="47"/>
        <end position="204"/>
    </location>
</feature>
<organism evidence="3 4">
    <name type="scientific">Actinomadura darangshiensis</name>
    <dbReference type="NCBI Taxonomy" id="705336"/>
    <lineage>
        <taxon>Bacteria</taxon>
        <taxon>Bacillati</taxon>
        <taxon>Actinomycetota</taxon>
        <taxon>Actinomycetes</taxon>
        <taxon>Streptosporangiales</taxon>
        <taxon>Thermomonosporaceae</taxon>
        <taxon>Actinomadura</taxon>
    </lineage>
</organism>
<evidence type="ECO:0000313" key="4">
    <source>
        <dbReference type="Proteomes" id="UP000295578"/>
    </source>
</evidence>
<evidence type="ECO:0000313" key="3">
    <source>
        <dbReference type="EMBL" id="TDD61820.1"/>
    </source>
</evidence>
<keyword evidence="4" id="KW-1185">Reference proteome</keyword>
<feature type="region of interest" description="Disordered" evidence="1">
    <location>
        <begin position="195"/>
        <end position="221"/>
    </location>
</feature>
<dbReference type="Pfam" id="PF20611">
    <property type="entry name" value="DUF6801"/>
    <property type="match status" value="1"/>
</dbReference>
<dbReference type="OrthoDB" id="4863392at2"/>
<reference evidence="3 4" key="1">
    <citation type="submission" date="2019-03" db="EMBL/GenBank/DDBJ databases">
        <title>Draft genome sequences of novel Actinobacteria.</title>
        <authorList>
            <person name="Sahin N."/>
            <person name="Ay H."/>
            <person name="Saygin H."/>
        </authorList>
    </citation>
    <scope>NUCLEOTIDE SEQUENCE [LARGE SCALE GENOMIC DNA]</scope>
    <source>
        <strain evidence="3 4">DSM 45941</strain>
    </source>
</reference>
<sequence>MEDKLSKRRRRGAKGLAAAAVGGLGLSLLGVLGAGPAAADPIHQTLNFHCVFPLIGNQPLAVDIESDFPSTIKVGELSPPFHIKSTAHITGTITNGLRAVKAVTLEGTASADSVVSVPEEPNLPVATDVVINKVDIPQEAGATWALVAEGDAPQLVFSQTGDGTITIAGLTQHINPKKADGTEVWAGGKDVACTKDPGQDEPFAHFTITDGTTPTPTPTPT</sequence>
<dbReference type="EMBL" id="SMKY01000465">
    <property type="protein sequence ID" value="TDD61820.1"/>
    <property type="molecule type" value="Genomic_DNA"/>
</dbReference>
<evidence type="ECO:0000259" key="2">
    <source>
        <dbReference type="Pfam" id="PF20611"/>
    </source>
</evidence>
<dbReference type="RefSeq" id="WP_132205870.1">
    <property type="nucleotide sequence ID" value="NZ_SMKY01000465.1"/>
</dbReference>
<accession>A0A4R4ZTP1</accession>
<dbReference type="AlphaFoldDB" id="A0A4R4ZTP1"/>
<proteinExistence type="predicted"/>
<protein>
    <recommendedName>
        <fullName evidence="2">DUF6801 domain-containing protein</fullName>
    </recommendedName>
</protein>
<dbReference type="InterPro" id="IPR046542">
    <property type="entry name" value="DUF6801"/>
</dbReference>
<dbReference type="Proteomes" id="UP000295578">
    <property type="component" value="Unassembled WGS sequence"/>
</dbReference>
<gene>
    <name evidence="3" type="ORF">E1293_44665</name>
</gene>
<feature type="non-terminal residue" evidence="3">
    <location>
        <position position="221"/>
    </location>
</feature>